<protein>
    <recommendedName>
        <fullName evidence="8">Rhodopsin domain-containing protein</fullName>
    </recommendedName>
</protein>
<dbReference type="EMBL" id="CP086354">
    <property type="protein sequence ID" value="UNI14258.1"/>
    <property type="molecule type" value="Genomic_DNA"/>
</dbReference>
<dbReference type="OrthoDB" id="4922314at2759"/>
<dbReference type="InterPro" id="IPR049326">
    <property type="entry name" value="Rhodopsin_dom_fungi"/>
</dbReference>
<feature type="region of interest" description="Disordered" evidence="6">
    <location>
        <begin position="333"/>
        <end position="355"/>
    </location>
</feature>
<feature type="transmembrane region" description="Helical" evidence="7">
    <location>
        <begin position="268"/>
        <end position="284"/>
    </location>
</feature>
<evidence type="ECO:0000313" key="9">
    <source>
        <dbReference type="EMBL" id="UNI14258.1"/>
    </source>
</evidence>
<dbReference type="PANTHER" id="PTHR33048:SF165">
    <property type="entry name" value="INTEGRAL MEMBRANE PROTEIN"/>
    <property type="match status" value="1"/>
</dbReference>
<name>A0A9Q8Q5Y2_9HYPO</name>
<comment type="similarity">
    <text evidence="5">Belongs to the SAT4 family.</text>
</comment>
<evidence type="ECO:0000313" key="10">
    <source>
        <dbReference type="Proteomes" id="UP000829364"/>
    </source>
</evidence>
<feature type="compositionally biased region" description="Low complexity" evidence="6">
    <location>
        <begin position="296"/>
        <end position="309"/>
    </location>
</feature>
<evidence type="ECO:0000256" key="1">
    <source>
        <dbReference type="ARBA" id="ARBA00004141"/>
    </source>
</evidence>
<dbReference type="GeneID" id="72062869"/>
<keyword evidence="4 7" id="KW-0472">Membrane</keyword>
<evidence type="ECO:0000256" key="6">
    <source>
        <dbReference type="SAM" id="MobiDB-lite"/>
    </source>
</evidence>
<evidence type="ECO:0000256" key="7">
    <source>
        <dbReference type="SAM" id="Phobius"/>
    </source>
</evidence>
<dbReference type="PANTHER" id="PTHR33048">
    <property type="entry name" value="PTH11-LIKE INTEGRAL MEMBRANE PROTEIN (AFU_ORTHOLOGUE AFUA_5G11245)"/>
    <property type="match status" value="1"/>
</dbReference>
<feature type="transmembrane region" description="Helical" evidence="7">
    <location>
        <begin position="16"/>
        <end position="36"/>
    </location>
</feature>
<dbReference type="AlphaFoldDB" id="A0A9Q8Q5Y2"/>
<dbReference type="Proteomes" id="UP000829364">
    <property type="component" value="Chromosome 1"/>
</dbReference>
<comment type="subcellular location">
    <subcellularLocation>
        <location evidence="1">Membrane</location>
        <topology evidence="1">Multi-pass membrane protein</topology>
    </subcellularLocation>
</comment>
<feature type="compositionally biased region" description="Basic and acidic residues" evidence="6">
    <location>
        <begin position="344"/>
        <end position="355"/>
    </location>
</feature>
<organism evidence="9 10">
    <name type="scientific">Purpureocillium takamizusanense</name>
    <dbReference type="NCBI Taxonomy" id="2060973"/>
    <lineage>
        <taxon>Eukaryota</taxon>
        <taxon>Fungi</taxon>
        <taxon>Dikarya</taxon>
        <taxon>Ascomycota</taxon>
        <taxon>Pezizomycotina</taxon>
        <taxon>Sordariomycetes</taxon>
        <taxon>Hypocreomycetidae</taxon>
        <taxon>Hypocreales</taxon>
        <taxon>Ophiocordycipitaceae</taxon>
        <taxon>Purpureocillium</taxon>
    </lineage>
</organism>
<feature type="transmembrane region" description="Helical" evidence="7">
    <location>
        <begin position="219"/>
        <end position="238"/>
    </location>
</feature>
<evidence type="ECO:0000256" key="3">
    <source>
        <dbReference type="ARBA" id="ARBA00022989"/>
    </source>
</evidence>
<feature type="transmembrane region" description="Helical" evidence="7">
    <location>
        <begin position="179"/>
        <end position="207"/>
    </location>
</feature>
<evidence type="ECO:0000259" key="8">
    <source>
        <dbReference type="Pfam" id="PF20684"/>
    </source>
</evidence>
<keyword evidence="2 7" id="KW-0812">Transmembrane</keyword>
<dbReference type="KEGG" id="ptkz:JDV02_000905"/>
<accession>A0A9Q8Q5Y2</accession>
<gene>
    <name evidence="9" type="ORF">JDV02_000905</name>
</gene>
<feature type="region of interest" description="Disordered" evidence="6">
    <location>
        <begin position="296"/>
        <end position="318"/>
    </location>
</feature>
<feature type="transmembrane region" description="Helical" evidence="7">
    <location>
        <begin position="57"/>
        <end position="84"/>
    </location>
</feature>
<reference evidence="9" key="1">
    <citation type="submission" date="2021-11" db="EMBL/GenBank/DDBJ databases">
        <title>Purpureocillium_takamizusanense_genome.</title>
        <authorList>
            <person name="Nguyen N.-H."/>
        </authorList>
    </citation>
    <scope>NUCLEOTIDE SEQUENCE</scope>
    <source>
        <strain evidence="9">PT3</strain>
    </source>
</reference>
<dbReference type="GO" id="GO:0016020">
    <property type="term" value="C:membrane"/>
    <property type="evidence" value="ECO:0007669"/>
    <property type="project" value="UniProtKB-SubCell"/>
</dbReference>
<evidence type="ECO:0000256" key="5">
    <source>
        <dbReference type="ARBA" id="ARBA00038359"/>
    </source>
</evidence>
<evidence type="ECO:0000256" key="4">
    <source>
        <dbReference type="ARBA" id="ARBA00023136"/>
    </source>
</evidence>
<feature type="transmembrane region" description="Helical" evidence="7">
    <location>
        <begin position="104"/>
        <end position="126"/>
    </location>
</feature>
<dbReference type="InterPro" id="IPR052337">
    <property type="entry name" value="SAT4-like"/>
</dbReference>
<evidence type="ECO:0000256" key="2">
    <source>
        <dbReference type="ARBA" id="ARBA00022692"/>
    </source>
</evidence>
<keyword evidence="3 7" id="KW-1133">Transmembrane helix</keyword>
<keyword evidence="10" id="KW-1185">Reference proteome</keyword>
<proteinExistence type="inferred from homology"/>
<sequence>MSAHDASSAYGGRGPLLLGVSWAEAAVAIILIGLRAKTASLCPPGHLLSTGIFGLRWDFCWVIFALALALSAQVLMTISARYGLGNHEGLLSDEEIVQTNFWSWMAQVVAILAMAVGRLAVIAFLVTLQARTLIAGRWLLYLVGAAQGLINLGEVILILRQCDPIQKLWDHNVPGTCDLVLLCSQIGFAQGSIGSAADIFLAFYPVYIIGSLQHMKLRLKIGLCLIMSGGVVAGVAGINKTVAIATITQTQDITYAIAKLNTWVLTEMWFIIIFGSIPVLRPFFVRFSQSIKATAGSSRSGQRGTGRSAKSSRSREQDDAWMQLYDRPAAFRADREPSLTSQEPDDHAGTEDEHYLTDRGSGHVIIVTKDVSVVSERNP</sequence>
<dbReference type="Pfam" id="PF20684">
    <property type="entry name" value="Fung_rhodopsin"/>
    <property type="match status" value="1"/>
</dbReference>
<feature type="domain" description="Rhodopsin" evidence="8">
    <location>
        <begin position="54"/>
        <end position="285"/>
    </location>
</feature>
<feature type="transmembrane region" description="Helical" evidence="7">
    <location>
        <begin position="138"/>
        <end position="159"/>
    </location>
</feature>
<dbReference type="RefSeq" id="XP_047837739.1">
    <property type="nucleotide sequence ID" value="XM_047981778.1"/>
</dbReference>